<evidence type="ECO:0000313" key="1">
    <source>
        <dbReference type="EMBL" id="MEI9405211.1"/>
    </source>
</evidence>
<evidence type="ECO:0000313" key="2">
    <source>
        <dbReference type="Proteomes" id="UP001366503"/>
    </source>
</evidence>
<reference evidence="1 2" key="1">
    <citation type="submission" date="2022-12" db="EMBL/GenBank/DDBJ databases">
        <authorList>
            <person name="Muema E."/>
        </authorList>
    </citation>
    <scope>NUCLEOTIDE SEQUENCE [LARGE SCALE GENOMIC DNA]</scope>
    <source>
        <strain evidence="2">1330</strain>
    </source>
</reference>
<gene>
    <name evidence="1" type="ORF">O7A05_24050</name>
</gene>
<dbReference type="Proteomes" id="UP001366503">
    <property type="component" value="Unassembled WGS sequence"/>
</dbReference>
<sequence length="369" mass="40862">MTFKSAVDTIVANLAHYALFPPEQGRITLPLGHRKRATVGRTVDGFGKPLPALLGALEAVGVATVAKPQQAGYATTIAPTAAFAAEVGSRGISSPDFERRTDLPAIVLTRKDQWGRREHVPIPQTDDAASKAAQVRKFNERLALADVAYVGNQPTDTFDRTLVRRFTLPPGARSPRLAYSGRLFGGFWQQMRRTERRHIRVEGHRIGELDYGQMFPRLAYAKVGAVPPEGSPYDLPGTEEFTDEQRRAVKSGFNAFLFKATTMRKWHPDIEQGLPTGWTVGRFKQAMLRKHPLLAPVLNCGIGYELMYRESEILCRVLERTLLVDCAVLPIHDAVLSPITRTRAIAEIMMEEAERVAGARIKAALKPSV</sequence>
<dbReference type="RefSeq" id="WP_337095420.1">
    <property type="nucleotide sequence ID" value="NZ_JAPYKO010000020.1"/>
</dbReference>
<comment type="caution">
    <text evidence="1">The sequence shown here is derived from an EMBL/GenBank/DDBJ whole genome shotgun (WGS) entry which is preliminary data.</text>
</comment>
<keyword evidence="2" id="KW-1185">Reference proteome</keyword>
<organism evidence="1 2">
    <name type="scientific">Mesorhizobium argentiipisi</name>
    <dbReference type="NCBI Taxonomy" id="3015175"/>
    <lineage>
        <taxon>Bacteria</taxon>
        <taxon>Pseudomonadati</taxon>
        <taxon>Pseudomonadota</taxon>
        <taxon>Alphaproteobacteria</taxon>
        <taxon>Hyphomicrobiales</taxon>
        <taxon>Phyllobacteriaceae</taxon>
        <taxon>Mesorhizobium</taxon>
    </lineage>
</organism>
<proteinExistence type="predicted"/>
<evidence type="ECO:0008006" key="3">
    <source>
        <dbReference type="Google" id="ProtNLM"/>
    </source>
</evidence>
<dbReference type="EMBL" id="JAPYKO010000020">
    <property type="protein sequence ID" value="MEI9405211.1"/>
    <property type="molecule type" value="Genomic_DNA"/>
</dbReference>
<name>A0ABU8KHN9_9HYPH</name>
<protein>
    <recommendedName>
        <fullName evidence="3">DNA-directed DNA polymerase family A palm domain-containing protein</fullName>
    </recommendedName>
</protein>
<accession>A0ABU8KHN9</accession>